<gene>
    <name evidence="2" type="ORF">PISMIDRAFT_689090</name>
</gene>
<name>A0A0C9XL14_9AGAM</name>
<proteinExistence type="predicted"/>
<dbReference type="EMBL" id="KN834031">
    <property type="protein sequence ID" value="KIK12970.1"/>
    <property type="molecule type" value="Genomic_DNA"/>
</dbReference>
<feature type="compositionally biased region" description="Basic and acidic residues" evidence="1">
    <location>
        <begin position="45"/>
        <end position="62"/>
    </location>
</feature>
<dbReference type="AlphaFoldDB" id="A0A0C9XL14"/>
<reference evidence="3" key="2">
    <citation type="submission" date="2015-01" db="EMBL/GenBank/DDBJ databases">
        <title>Evolutionary Origins and Diversification of the Mycorrhizal Mutualists.</title>
        <authorList>
            <consortium name="DOE Joint Genome Institute"/>
            <consortium name="Mycorrhizal Genomics Consortium"/>
            <person name="Kohler A."/>
            <person name="Kuo A."/>
            <person name="Nagy L.G."/>
            <person name="Floudas D."/>
            <person name="Copeland A."/>
            <person name="Barry K.W."/>
            <person name="Cichocki N."/>
            <person name="Veneault-Fourrey C."/>
            <person name="LaButti K."/>
            <person name="Lindquist E.A."/>
            <person name="Lipzen A."/>
            <person name="Lundell T."/>
            <person name="Morin E."/>
            <person name="Murat C."/>
            <person name="Riley R."/>
            <person name="Ohm R."/>
            <person name="Sun H."/>
            <person name="Tunlid A."/>
            <person name="Henrissat B."/>
            <person name="Grigoriev I.V."/>
            <person name="Hibbett D.S."/>
            <person name="Martin F."/>
        </authorList>
    </citation>
    <scope>NUCLEOTIDE SEQUENCE [LARGE SCALE GENOMIC DNA]</scope>
    <source>
        <strain evidence="3">441</strain>
    </source>
</reference>
<keyword evidence="3" id="KW-1185">Reference proteome</keyword>
<protein>
    <submittedName>
        <fullName evidence="2">Uncharacterized protein</fullName>
    </submittedName>
</protein>
<feature type="region of interest" description="Disordered" evidence="1">
    <location>
        <begin position="44"/>
        <end position="69"/>
    </location>
</feature>
<accession>A0A0C9XL14</accession>
<evidence type="ECO:0000256" key="1">
    <source>
        <dbReference type="SAM" id="MobiDB-lite"/>
    </source>
</evidence>
<organism evidence="2 3">
    <name type="scientific">Pisolithus microcarpus 441</name>
    <dbReference type="NCBI Taxonomy" id="765257"/>
    <lineage>
        <taxon>Eukaryota</taxon>
        <taxon>Fungi</taxon>
        <taxon>Dikarya</taxon>
        <taxon>Basidiomycota</taxon>
        <taxon>Agaricomycotina</taxon>
        <taxon>Agaricomycetes</taxon>
        <taxon>Agaricomycetidae</taxon>
        <taxon>Boletales</taxon>
        <taxon>Sclerodermatineae</taxon>
        <taxon>Pisolithaceae</taxon>
        <taxon>Pisolithus</taxon>
    </lineage>
</organism>
<reference evidence="2 3" key="1">
    <citation type="submission" date="2014-04" db="EMBL/GenBank/DDBJ databases">
        <authorList>
            <consortium name="DOE Joint Genome Institute"/>
            <person name="Kuo A."/>
            <person name="Kohler A."/>
            <person name="Costa M.D."/>
            <person name="Nagy L.G."/>
            <person name="Floudas D."/>
            <person name="Copeland A."/>
            <person name="Barry K.W."/>
            <person name="Cichocki N."/>
            <person name="Veneault-Fourrey C."/>
            <person name="LaButti K."/>
            <person name="Lindquist E.A."/>
            <person name="Lipzen A."/>
            <person name="Lundell T."/>
            <person name="Morin E."/>
            <person name="Murat C."/>
            <person name="Sun H."/>
            <person name="Tunlid A."/>
            <person name="Henrissat B."/>
            <person name="Grigoriev I.V."/>
            <person name="Hibbett D.S."/>
            <person name="Martin F."/>
            <person name="Nordberg H.P."/>
            <person name="Cantor M.N."/>
            <person name="Hua S.X."/>
        </authorList>
    </citation>
    <scope>NUCLEOTIDE SEQUENCE [LARGE SCALE GENOMIC DNA]</scope>
    <source>
        <strain evidence="2 3">441</strain>
    </source>
</reference>
<sequence length="69" mass="7989">MTLHLETANILMFLPKTVQIWRAMNVFWWGGCFPPTGLQSVARNDSYRTPRRNTSESRKDLDYPSTVVS</sequence>
<dbReference type="HOGENOM" id="CLU_2776901_0_0_1"/>
<evidence type="ECO:0000313" key="2">
    <source>
        <dbReference type="EMBL" id="KIK12970.1"/>
    </source>
</evidence>
<dbReference type="Proteomes" id="UP000054018">
    <property type="component" value="Unassembled WGS sequence"/>
</dbReference>
<evidence type="ECO:0000313" key="3">
    <source>
        <dbReference type="Proteomes" id="UP000054018"/>
    </source>
</evidence>